<sequence>MSKPIVTYMRKKNRTLGQEDINNLLNVSKRSRAQSSAYNNLKKPKTSMIEDLQTPYPTALSESQVFRLLSSRGHPLPPDHEFSPVPPAPKNAFNPNSSTASTRRAYMKRSTRFLKENDTNGIASESRPASRSRSQVRNFGVGTTRLGLRHDMSVTGRARNDLASPFSSRPSSPTAFSGEGAADNLLPGAARDIVPKERVARIDATSPTRSLRSSPTYGDESMVILSARRPSAPTTSRPKLHDWTRLLPQVSDSTSRESTKRKCGRESTSLYPSALEPSSVCPEPTFSLSATFSELEKWTWSDEAIDFNRPPSQLSFHTDFFEDAQGASTPLRDIKSRQRSNYLADDPEMDSINQQTLRSLFLDDEDSSTVNSVANSWISDSLISPPSIYQSRKRKNRLEWCARNEGVYSDEDEDEDHAPDRGNSDVDAATHALSSKNSASHNLSIKDVIPNPSFTNDATSKTTSSSDISERTSGVKPHPPGRKRRGTIRAAEITSQPQKTTQARRNRSGTIVGPAAARRSRSGTIIGPASQIRGSHASIKVKSTTSAVSDGGDQGTFNVDSINDTIVVDEDELNSFNKEWVDEPWTVADPPSPVASRTRKNMRSARTGKVQPIHKRIIIKQPRFGLQEDIAENAEGESDDELLLK</sequence>
<protein>
    <submittedName>
        <fullName evidence="2">Uncharacterized protein</fullName>
    </submittedName>
</protein>
<dbReference type="HOGENOM" id="CLU_424488_0_0_1"/>
<name>A0A0C2X9Z1_AMAMK</name>
<dbReference type="EMBL" id="KN818241">
    <property type="protein sequence ID" value="KIL65593.1"/>
    <property type="molecule type" value="Genomic_DNA"/>
</dbReference>
<feature type="compositionally biased region" description="Polar residues" evidence="1">
    <location>
        <begin position="165"/>
        <end position="175"/>
    </location>
</feature>
<dbReference type="AlphaFoldDB" id="A0A0C2X9Z1"/>
<evidence type="ECO:0000256" key="1">
    <source>
        <dbReference type="SAM" id="MobiDB-lite"/>
    </source>
</evidence>
<keyword evidence="3" id="KW-1185">Reference proteome</keyword>
<proteinExistence type="predicted"/>
<feature type="compositionally biased region" description="Polar residues" evidence="1">
    <location>
        <begin position="93"/>
        <end position="102"/>
    </location>
</feature>
<organism evidence="2 3">
    <name type="scientific">Amanita muscaria (strain Koide BX008)</name>
    <dbReference type="NCBI Taxonomy" id="946122"/>
    <lineage>
        <taxon>Eukaryota</taxon>
        <taxon>Fungi</taxon>
        <taxon>Dikarya</taxon>
        <taxon>Basidiomycota</taxon>
        <taxon>Agaricomycotina</taxon>
        <taxon>Agaricomycetes</taxon>
        <taxon>Agaricomycetidae</taxon>
        <taxon>Agaricales</taxon>
        <taxon>Pluteineae</taxon>
        <taxon>Amanitaceae</taxon>
        <taxon>Amanita</taxon>
    </lineage>
</organism>
<feature type="region of interest" description="Disordered" evidence="1">
    <location>
        <begin position="160"/>
        <end position="183"/>
    </location>
</feature>
<feature type="region of interest" description="Disordered" evidence="1">
    <location>
        <begin position="119"/>
        <end position="142"/>
    </location>
</feature>
<evidence type="ECO:0000313" key="3">
    <source>
        <dbReference type="Proteomes" id="UP000054549"/>
    </source>
</evidence>
<dbReference type="InParanoid" id="A0A0C2X9Z1"/>
<reference evidence="2 3" key="1">
    <citation type="submission" date="2014-04" db="EMBL/GenBank/DDBJ databases">
        <title>Evolutionary Origins and Diversification of the Mycorrhizal Mutualists.</title>
        <authorList>
            <consortium name="DOE Joint Genome Institute"/>
            <consortium name="Mycorrhizal Genomics Consortium"/>
            <person name="Kohler A."/>
            <person name="Kuo A."/>
            <person name="Nagy L.G."/>
            <person name="Floudas D."/>
            <person name="Copeland A."/>
            <person name="Barry K.W."/>
            <person name="Cichocki N."/>
            <person name="Veneault-Fourrey C."/>
            <person name="LaButti K."/>
            <person name="Lindquist E.A."/>
            <person name="Lipzen A."/>
            <person name="Lundell T."/>
            <person name="Morin E."/>
            <person name="Murat C."/>
            <person name="Riley R."/>
            <person name="Ohm R."/>
            <person name="Sun H."/>
            <person name="Tunlid A."/>
            <person name="Henrissat B."/>
            <person name="Grigoriev I.V."/>
            <person name="Hibbett D.S."/>
            <person name="Martin F."/>
        </authorList>
    </citation>
    <scope>NUCLEOTIDE SEQUENCE [LARGE SCALE GENOMIC DNA]</scope>
    <source>
        <strain evidence="2 3">Koide BX008</strain>
    </source>
</reference>
<feature type="compositionally biased region" description="Polar residues" evidence="1">
    <location>
        <begin position="433"/>
        <end position="443"/>
    </location>
</feature>
<feature type="region of interest" description="Disordered" evidence="1">
    <location>
        <begin position="587"/>
        <end position="610"/>
    </location>
</feature>
<dbReference type="OrthoDB" id="3055857at2759"/>
<gene>
    <name evidence="2" type="ORF">M378DRAFT_10708</name>
</gene>
<dbReference type="Proteomes" id="UP000054549">
    <property type="component" value="Unassembled WGS sequence"/>
</dbReference>
<feature type="compositionally biased region" description="Low complexity" evidence="1">
    <location>
        <begin position="123"/>
        <end position="133"/>
    </location>
</feature>
<feature type="compositionally biased region" description="Polar residues" evidence="1">
    <location>
        <begin position="452"/>
        <end position="467"/>
    </location>
</feature>
<accession>A0A0C2X9Z1</accession>
<feature type="region of interest" description="Disordered" evidence="1">
    <location>
        <begin position="433"/>
        <end position="520"/>
    </location>
</feature>
<feature type="region of interest" description="Disordered" evidence="1">
    <location>
        <begin position="84"/>
        <end position="104"/>
    </location>
</feature>
<evidence type="ECO:0000313" key="2">
    <source>
        <dbReference type="EMBL" id="KIL65593.1"/>
    </source>
</evidence>
<feature type="region of interest" description="Disordered" evidence="1">
    <location>
        <begin position="250"/>
        <end position="276"/>
    </location>
</feature>